<dbReference type="EMBL" id="QQXK01000025">
    <property type="protein sequence ID" value="RII41581.1"/>
    <property type="molecule type" value="Genomic_DNA"/>
</dbReference>
<protein>
    <submittedName>
        <fullName evidence="3">DUF1992 domain-containing protein</fullName>
    </submittedName>
</protein>
<keyword evidence="4" id="KW-1185">Reference proteome</keyword>
<sequence length="192" mass="20935">MRGGTEDSPESSADDAAAHEDPLLPRRPGSEAARLSATLDAVARTAVDRAIADGAFEHLAYAGKPLPDLVASTDPDWWTKSLMRREEVHATEGLGPEALLLRVADARLEETLDALHSEQAVRAELETFNRRIVEARRQLLGGPPVITPLRDVEAELNAWRARRAARAAASLPAPDDAVPGSRARRRGWFRRA</sequence>
<feature type="compositionally biased region" description="Basic residues" evidence="1">
    <location>
        <begin position="182"/>
        <end position="192"/>
    </location>
</feature>
<gene>
    <name evidence="3" type="ORF">DWB68_12000</name>
</gene>
<evidence type="ECO:0000313" key="4">
    <source>
        <dbReference type="Proteomes" id="UP000265419"/>
    </source>
</evidence>
<reference evidence="3 4" key="1">
    <citation type="submission" date="2018-07" db="EMBL/GenBank/DDBJ databases">
        <title>Arthrobacter sp. nov., isolated from raw cow's milk with high bacterial count.</title>
        <authorList>
            <person name="Hahne J."/>
            <person name="Isele D."/>
            <person name="Lipski A."/>
        </authorList>
    </citation>
    <scope>NUCLEOTIDE SEQUENCE [LARGE SCALE GENOMIC DNA]</scope>
    <source>
        <strain evidence="3 4">JZ R-35</strain>
    </source>
</reference>
<feature type="domain" description="DnaJ homologue subfamily C member 28 conserved" evidence="2">
    <location>
        <begin position="47"/>
        <end position="112"/>
    </location>
</feature>
<proteinExistence type="predicted"/>
<feature type="region of interest" description="Disordered" evidence="1">
    <location>
        <begin position="170"/>
        <end position="192"/>
    </location>
</feature>
<evidence type="ECO:0000256" key="1">
    <source>
        <dbReference type="SAM" id="MobiDB-lite"/>
    </source>
</evidence>
<name>A0A399J7U8_9MICC</name>
<dbReference type="InterPro" id="IPR018961">
    <property type="entry name" value="DnaJ_homolog_subfam-C_membr-28"/>
</dbReference>
<comment type="caution">
    <text evidence="3">The sequence shown here is derived from an EMBL/GenBank/DDBJ whole genome shotgun (WGS) entry which is preliminary data.</text>
</comment>
<dbReference type="Proteomes" id="UP000265419">
    <property type="component" value="Unassembled WGS sequence"/>
</dbReference>
<organism evidence="3 4">
    <name type="scientific">Galactobacter valiniphilus</name>
    <dbReference type="NCBI Taxonomy" id="2676122"/>
    <lineage>
        <taxon>Bacteria</taxon>
        <taxon>Bacillati</taxon>
        <taxon>Actinomycetota</taxon>
        <taxon>Actinomycetes</taxon>
        <taxon>Micrococcales</taxon>
        <taxon>Micrococcaceae</taxon>
        <taxon>Galactobacter</taxon>
    </lineage>
</organism>
<feature type="region of interest" description="Disordered" evidence="1">
    <location>
        <begin position="1"/>
        <end position="32"/>
    </location>
</feature>
<accession>A0A399J7U8</accession>
<evidence type="ECO:0000313" key="3">
    <source>
        <dbReference type="EMBL" id="RII41581.1"/>
    </source>
</evidence>
<dbReference type="AlphaFoldDB" id="A0A399J7U8"/>
<evidence type="ECO:0000259" key="2">
    <source>
        <dbReference type="Pfam" id="PF09350"/>
    </source>
</evidence>
<dbReference type="Pfam" id="PF09350">
    <property type="entry name" value="DJC28_CD"/>
    <property type="match status" value="1"/>
</dbReference>